<evidence type="ECO:0000313" key="4">
    <source>
        <dbReference type="Proteomes" id="UP000235145"/>
    </source>
</evidence>
<dbReference type="OrthoDB" id="687730at2759"/>
<dbReference type="Proteomes" id="UP000235145">
    <property type="component" value="Unassembled WGS sequence"/>
</dbReference>
<dbReference type="PROSITE" id="PS50006">
    <property type="entry name" value="FHA_DOMAIN"/>
    <property type="match status" value="1"/>
</dbReference>
<dbReference type="SMART" id="SM00240">
    <property type="entry name" value="FHA"/>
    <property type="match status" value="1"/>
</dbReference>
<gene>
    <name evidence="3" type="ORF">LSAT_V11C600330610</name>
</gene>
<feature type="region of interest" description="Disordered" evidence="1">
    <location>
        <begin position="196"/>
        <end position="217"/>
    </location>
</feature>
<organism evidence="3 4">
    <name type="scientific">Lactuca sativa</name>
    <name type="common">Garden lettuce</name>
    <dbReference type="NCBI Taxonomy" id="4236"/>
    <lineage>
        <taxon>Eukaryota</taxon>
        <taxon>Viridiplantae</taxon>
        <taxon>Streptophyta</taxon>
        <taxon>Embryophyta</taxon>
        <taxon>Tracheophyta</taxon>
        <taxon>Spermatophyta</taxon>
        <taxon>Magnoliopsida</taxon>
        <taxon>eudicotyledons</taxon>
        <taxon>Gunneridae</taxon>
        <taxon>Pentapetalae</taxon>
        <taxon>asterids</taxon>
        <taxon>campanulids</taxon>
        <taxon>Asterales</taxon>
        <taxon>Asteraceae</taxon>
        <taxon>Cichorioideae</taxon>
        <taxon>Cichorieae</taxon>
        <taxon>Lactucinae</taxon>
        <taxon>Lactuca</taxon>
    </lineage>
</organism>
<dbReference type="InterPro" id="IPR008984">
    <property type="entry name" value="SMAD_FHA_dom_sf"/>
</dbReference>
<dbReference type="EMBL" id="NBSK02000006">
    <property type="protein sequence ID" value="KAJ0202375.1"/>
    <property type="molecule type" value="Genomic_DNA"/>
</dbReference>
<dbReference type="InterPro" id="IPR000253">
    <property type="entry name" value="FHA_dom"/>
</dbReference>
<evidence type="ECO:0000259" key="2">
    <source>
        <dbReference type="PROSITE" id="PS50006"/>
    </source>
</evidence>
<keyword evidence="4" id="KW-1185">Reference proteome</keyword>
<feature type="domain" description="FHA" evidence="2">
    <location>
        <begin position="109"/>
        <end position="159"/>
    </location>
</feature>
<dbReference type="SUPFAM" id="SSF49879">
    <property type="entry name" value="SMAD/FHA domain"/>
    <property type="match status" value="1"/>
</dbReference>
<accession>A0A9R1X6A0</accession>
<proteinExistence type="predicted"/>
<dbReference type="GO" id="GO:0003729">
    <property type="term" value="F:mRNA binding"/>
    <property type="evidence" value="ECO:0000318"/>
    <property type="project" value="GO_Central"/>
</dbReference>
<evidence type="ECO:0000313" key="3">
    <source>
        <dbReference type="EMBL" id="KAJ0202375.1"/>
    </source>
</evidence>
<dbReference type="Gene3D" id="2.60.200.20">
    <property type="match status" value="1"/>
</dbReference>
<dbReference type="InterPro" id="IPR050923">
    <property type="entry name" value="Cell_Proc_Reg/RNA_Proc"/>
</dbReference>
<protein>
    <recommendedName>
        <fullName evidence="2">FHA domain-containing protein</fullName>
    </recommendedName>
</protein>
<dbReference type="PANTHER" id="PTHR23308">
    <property type="entry name" value="NUCLEAR INHIBITOR OF PROTEIN PHOSPHATASE-1"/>
    <property type="match status" value="1"/>
</dbReference>
<dbReference type="FunFam" id="2.60.200.20:FF:000063">
    <property type="entry name" value="Predicted protein"/>
    <property type="match status" value="1"/>
</dbReference>
<sequence length="217" mass="23796">METLITSHSISCLNLKKPSLKSQYPQSFFHLRPNFSSSRSSLKLQYNFNDKLFSQKRFGATINASIAGQTNPIDDEYTWLLEPVGDGDSRHIGFKVAMPSSFEISSKEATVGRVPEKADIVIPVATVSGTHARFQKKGGALLLTDLGSTNGTFIDEKRLTPGVQSVVTPGRYVTFGDTNLAIFRVSKIKNVKPITQSSESEPQVELETEGVSNVQNI</sequence>
<evidence type="ECO:0000256" key="1">
    <source>
        <dbReference type="SAM" id="MobiDB-lite"/>
    </source>
</evidence>
<dbReference type="AlphaFoldDB" id="A0A9R1X6A0"/>
<reference evidence="3 4" key="1">
    <citation type="journal article" date="2017" name="Nat. Commun.">
        <title>Genome assembly with in vitro proximity ligation data and whole-genome triplication in lettuce.</title>
        <authorList>
            <person name="Reyes-Chin-Wo S."/>
            <person name="Wang Z."/>
            <person name="Yang X."/>
            <person name="Kozik A."/>
            <person name="Arikit S."/>
            <person name="Song C."/>
            <person name="Xia L."/>
            <person name="Froenicke L."/>
            <person name="Lavelle D.O."/>
            <person name="Truco M.J."/>
            <person name="Xia R."/>
            <person name="Zhu S."/>
            <person name="Xu C."/>
            <person name="Xu H."/>
            <person name="Xu X."/>
            <person name="Cox K."/>
            <person name="Korf I."/>
            <person name="Meyers B.C."/>
            <person name="Michelmore R.W."/>
        </authorList>
    </citation>
    <scope>NUCLEOTIDE SEQUENCE [LARGE SCALE GENOMIC DNA]</scope>
    <source>
        <strain evidence="4">cv. Salinas</strain>
        <tissue evidence="3">Seedlings</tissue>
    </source>
</reference>
<comment type="caution">
    <text evidence="3">The sequence shown here is derived from an EMBL/GenBank/DDBJ whole genome shotgun (WGS) entry which is preliminary data.</text>
</comment>
<dbReference type="Gramene" id="rna-gnl|WGS:NBSK|LSAT_6X85860_mrna">
    <property type="protein sequence ID" value="cds-PLY66981.1"/>
    <property type="gene ID" value="gene-LSAT_6X85860"/>
</dbReference>
<dbReference type="Pfam" id="PF00498">
    <property type="entry name" value="FHA"/>
    <property type="match status" value="1"/>
</dbReference>
<name>A0A9R1X6A0_LACSA</name>
<dbReference type="GO" id="GO:0005634">
    <property type="term" value="C:nucleus"/>
    <property type="evidence" value="ECO:0000318"/>
    <property type="project" value="GO_Central"/>
</dbReference>
<dbReference type="CDD" id="cd00060">
    <property type="entry name" value="FHA"/>
    <property type="match status" value="1"/>
</dbReference>